<reference evidence="10" key="1">
    <citation type="submission" date="2020-05" db="EMBL/GenBank/DDBJ databases">
        <title>Fertoebacter nigrum gen. nov., sp. nov., a new member of the family Rhodobacteraceae.</title>
        <authorList>
            <person name="Szuroczki S."/>
            <person name="Abbaszade G."/>
            <person name="Buni D."/>
            <person name="Schumann P."/>
            <person name="Toth E."/>
        </authorList>
    </citation>
    <scope>NUCLEOTIDE SEQUENCE</scope>
    <source>
        <strain evidence="10">RG-N-1a</strain>
    </source>
</reference>
<dbReference type="GO" id="GO:0005198">
    <property type="term" value="F:structural molecule activity"/>
    <property type="evidence" value="ECO:0007669"/>
    <property type="project" value="InterPro"/>
</dbReference>
<dbReference type="InterPro" id="IPR053927">
    <property type="entry name" value="FlgK_helical"/>
</dbReference>
<keyword evidence="10" id="KW-0282">Flagellum</keyword>
<dbReference type="RefSeq" id="WP_174539697.1">
    <property type="nucleotide sequence ID" value="NZ_WHUT02000004.1"/>
</dbReference>
<dbReference type="GO" id="GO:0009424">
    <property type="term" value="C:bacterial-type flagellum hook"/>
    <property type="evidence" value="ECO:0007669"/>
    <property type="project" value="InterPro"/>
</dbReference>
<comment type="caution">
    <text evidence="10">The sequence shown here is derived from an EMBL/GenBank/DDBJ whole genome shotgun (WGS) entry which is preliminary data.</text>
</comment>
<keyword evidence="10" id="KW-0969">Cilium</keyword>
<proteinExistence type="inferred from homology"/>
<feature type="domain" description="Flagellar basal-body/hook protein C-terminal" evidence="8">
    <location>
        <begin position="441"/>
        <end position="476"/>
    </location>
</feature>
<dbReference type="GO" id="GO:0044780">
    <property type="term" value="P:bacterial-type flagellum assembly"/>
    <property type="evidence" value="ECO:0007669"/>
    <property type="project" value="InterPro"/>
</dbReference>
<dbReference type="Pfam" id="PF00460">
    <property type="entry name" value="Flg_bb_rod"/>
    <property type="match status" value="1"/>
</dbReference>
<evidence type="ECO:0000256" key="3">
    <source>
        <dbReference type="ARBA" id="ARBA00009677"/>
    </source>
</evidence>
<evidence type="ECO:0000256" key="5">
    <source>
        <dbReference type="ARBA" id="ARBA00022525"/>
    </source>
</evidence>
<dbReference type="SUPFAM" id="SSF64518">
    <property type="entry name" value="Phase 1 flagellin"/>
    <property type="match status" value="1"/>
</dbReference>
<evidence type="ECO:0000313" key="10">
    <source>
        <dbReference type="EMBL" id="NUB44592.1"/>
    </source>
</evidence>
<evidence type="ECO:0000256" key="1">
    <source>
        <dbReference type="ARBA" id="ARBA00004117"/>
    </source>
</evidence>
<dbReference type="GO" id="GO:0005576">
    <property type="term" value="C:extracellular region"/>
    <property type="evidence" value="ECO:0007669"/>
    <property type="project" value="UniProtKB-SubCell"/>
</dbReference>
<keyword evidence="10" id="KW-0966">Cell projection</keyword>
<comment type="similarity">
    <text evidence="3">Belongs to the flagella basal body rod proteins family.</text>
</comment>
<evidence type="ECO:0000256" key="2">
    <source>
        <dbReference type="ARBA" id="ARBA00004613"/>
    </source>
</evidence>
<dbReference type="Proteomes" id="UP000484076">
    <property type="component" value="Unassembled WGS sequence"/>
</dbReference>
<dbReference type="Pfam" id="PF06429">
    <property type="entry name" value="Flg_bbr_C"/>
    <property type="match status" value="1"/>
</dbReference>
<gene>
    <name evidence="10" type="primary">flgK</name>
    <name evidence="10" type="ORF">GEU84_009380</name>
</gene>
<dbReference type="PANTHER" id="PTHR30033">
    <property type="entry name" value="FLAGELLAR HOOK-ASSOCIATED PROTEIN 1"/>
    <property type="match status" value="1"/>
</dbReference>
<dbReference type="InterPro" id="IPR010930">
    <property type="entry name" value="Flg_bb/hook_C_dom"/>
</dbReference>
<feature type="domain" description="Flagellar basal body rod protein N-terminal" evidence="7">
    <location>
        <begin position="7"/>
        <end position="36"/>
    </location>
</feature>
<dbReference type="NCBIfam" id="TIGR02492">
    <property type="entry name" value="flgK_ends"/>
    <property type="match status" value="1"/>
</dbReference>
<dbReference type="InterPro" id="IPR001444">
    <property type="entry name" value="Flag_bb_rod_N"/>
</dbReference>
<comment type="subcellular location">
    <subcellularLocation>
        <location evidence="1">Bacterial flagellum basal body</location>
    </subcellularLocation>
    <subcellularLocation>
        <location evidence="2">Secreted</location>
    </subcellularLocation>
</comment>
<dbReference type="GO" id="GO:0009425">
    <property type="term" value="C:bacterial-type flagellum basal body"/>
    <property type="evidence" value="ECO:0007669"/>
    <property type="project" value="UniProtKB-SubCell"/>
</dbReference>
<keyword evidence="11" id="KW-1185">Reference proteome</keyword>
<organism evidence="10 11">
    <name type="scientific">Fertoeibacter niger</name>
    <dbReference type="NCBI Taxonomy" id="2656921"/>
    <lineage>
        <taxon>Bacteria</taxon>
        <taxon>Pseudomonadati</taxon>
        <taxon>Pseudomonadota</taxon>
        <taxon>Alphaproteobacteria</taxon>
        <taxon>Rhodobacterales</taxon>
        <taxon>Paracoccaceae</taxon>
        <taxon>Fertoeibacter</taxon>
    </lineage>
</organism>
<evidence type="ECO:0000259" key="8">
    <source>
        <dbReference type="Pfam" id="PF06429"/>
    </source>
</evidence>
<evidence type="ECO:0000313" key="11">
    <source>
        <dbReference type="Proteomes" id="UP000484076"/>
    </source>
</evidence>
<keyword evidence="6" id="KW-0975">Bacterial flagellum</keyword>
<accession>A0A8X8GWV4</accession>
<protein>
    <recommendedName>
        <fullName evidence="4">Flagellar hook-associated protein 1</fullName>
    </recommendedName>
</protein>
<dbReference type="PANTHER" id="PTHR30033:SF1">
    <property type="entry name" value="FLAGELLAR HOOK-ASSOCIATED PROTEIN 1"/>
    <property type="match status" value="1"/>
</dbReference>
<keyword evidence="5" id="KW-0964">Secreted</keyword>
<feature type="domain" description="Flagellar hook-associated protein FlgK helical" evidence="9">
    <location>
        <begin position="90"/>
        <end position="305"/>
    </location>
</feature>
<dbReference type="InterPro" id="IPR002371">
    <property type="entry name" value="FlgK"/>
</dbReference>
<sequence>MSISSTLSTALSGLTVASRAAEIASSNVANALTEGYARRELELGARVTGGSGQGVSVRGINRVIDRALLNDRRLADGSAAERDLRAGFLKALENALGAPGDAASLSARFAALDTALLGAASRPDSEARLDAVLQAVQTIAAQLRSTAALVQDARASADDRIAEEVAFVNGALARVAELNTTIRTSLGSGRDASALLDQRQQLVDAVARVVPLREVARDDGQVALYTTSGLTLLDGRPMELGFAPVGPITPDMTLASGALSGLTLNGREFIAMGGTLAGHFALRDDLAPAAQTRLDAVARDLVERFADPAVDATLAPGDAGLFTDAGGAFLPANETGLAQRLIVHPAADPAQGGALWRLRDGLAAPAPGPSGDGALPARLQAALVAARQTVSGGFLPGARSAAGLAVDLASGAASARLAAESAASFAGARAGALKLQELQNGVDTDHEMQQLLLVEQAYAANAKVVQTVDEMLKILLGI</sequence>
<evidence type="ECO:0000256" key="6">
    <source>
        <dbReference type="ARBA" id="ARBA00023143"/>
    </source>
</evidence>
<dbReference type="EMBL" id="WHUT02000004">
    <property type="protein sequence ID" value="NUB44592.1"/>
    <property type="molecule type" value="Genomic_DNA"/>
</dbReference>
<dbReference type="Pfam" id="PF22638">
    <property type="entry name" value="FlgK_D1"/>
    <property type="match status" value="1"/>
</dbReference>
<evidence type="ECO:0000256" key="4">
    <source>
        <dbReference type="ARBA" id="ARBA00016244"/>
    </source>
</evidence>
<dbReference type="AlphaFoldDB" id="A0A8X8GWV4"/>
<evidence type="ECO:0000259" key="7">
    <source>
        <dbReference type="Pfam" id="PF00460"/>
    </source>
</evidence>
<name>A0A8X8GWV4_9RHOB</name>
<evidence type="ECO:0000259" key="9">
    <source>
        <dbReference type="Pfam" id="PF22638"/>
    </source>
</evidence>